<evidence type="ECO:0000313" key="2">
    <source>
        <dbReference type="EMBL" id="SCW04205.1"/>
    </source>
</evidence>
<evidence type="ECO:0000256" key="1">
    <source>
        <dbReference type="SAM" id="MobiDB-lite"/>
    </source>
</evidence>
<reference evidence="2 3" key="1">
    <citation type="submission" date="2016-03" db="EMBL/GenBank/DDBJ databases">
        <authorList>
            <person name="Devillers H."/>
        </authorList>
    </citation>
    <scope>NUCLEOTIDE SEQUENCE [LARGE SCALE GENOMIC DNA]</scope>
    <source>
        <strain evidence="2">CBS 6772</strain>
    </source>
</reference>
<dbReference type="InterPro" id="IPR021861">
    <property type="entry name" value="THO_THOC1"/>
</dbReference>
<keyword evidence="3" id="KW-1185">Reference proteome</keyword>
<dbReference type="OrthoDB" id="4060917at2759"/>
<proteinExistence type="predicted"/>
<accession>A0A1G4MK65</accession>
<feature type="region of interest" description="Disordered" evidence="1">
    <location>
        <begin position="612"/>
        <end position="752"/>
    </location>
</feature>
<gene>
    <name evidence="2" type="ORF">LAFE_0H08394G</name>
</gene>
<sequence>MHSYDSIIENYTNFLKNELFEAKKINDIDISVPLDRSFFSEDLLRGDWPTLNNEAIEDEDVFALKEAAIKKLFYQFTNLNEKQCVLGFTVVMDFCHTMKYDEADNSAKNWAFIFFELFRLALGFLKVPSGLLHFWPYVDSRLSWFKEGLSVESQYGRTNLSAIKAPFSKVVFQLNKMLQSMQLHSKLLCPSHYKLAMKMHWFLAQCLSPNEQANTNKRGNIAKEMPEKLWEKDDLDHHQSGFSTHWHEVQQNILQDPIRWAFSDRFHQQAFEKPLTYLLDEILKQESDFYSRIKRVKSEYLRASRKPREEIPEKLQTKLYEVEKKDTLKTISDSKVNFWREVYVLQESLETSLRPLPLEYATWNTNEVLAQLRSPYVDFYRKSFVLQVLFTFNLIEAILSDESVSKFYQAQMAMPGQSTDIPSETKYSETLDFCRHLIKDRIANFYDFRDKEFSQVIKSALQTEKLFMRNKISRGSKQLSDFEYLEEPFGTLSKPDHSFKKFGWILLGNKKIDKVWKIKTGLDQIKNNHPNPKDLYITLKEEHDNSTDGKGTVQLDESIVKQWQYLRSLKSDFLFDFHKVDESTGINGLFEDSLIKRSKEKKKNLRLHLEDEEREKHAKKLQEARSYFQNKDQKKREAEDELSTTLLKKSKAENEASPNIGSSQNEFTEQSSPSVDNSVKTTDHERMNGEDSQEGTLGSHQEQKKENAFDTGNDETPQPTAESVSVSPINEEVTASDPSIEEKDDLSERQDA</sequence>
<dbReference type="STRING" id="4955.A0A1G4MK65"/>
<name>A0A1G4MK65_LACFM</name>
<dbReference type="AlphaFoldDB" id="A0A1G4MK65"/>
<feature type="compositionally biased region" description="Polar residues" evidence="1">
    <location>
        <begin position="714"/>
        <end position="728"/>
    </location>
</feature>
<feature type="compositionally biased region" description="Polar residues" evidence="1">
    <location>
        <begin position="656"/>
        <end position="680"/>
    </location>
</feature>
<dbReference type="EMBL" id="LT598491">
    <property type="protein sequence ID" value="SCW04205.1"/>
    <property type="molecule type" value="Genomic_DNA"/>
</dbReference>
<dbReference type="OMA" id="FWPYAES"/>
<dbReference type="Pfam" id="PF11957">
    <property type="entry name" value="efThoc1"/>
    <property type="match status" value="1"/>
</dbReference>
<feature type="compositionally biased region" description="Basic and acidic residues" evidence="1">
    <location>
        <begin position="612"/>
        <end position="623"/>
    </location>
</feature>
<protein>
    <submittedName>
        <fullName evidence="2">LAFE_0H08394g1_1</fullName>
    </submittedName>
</protein>
<organism evidence="2 3">
    <name type="scientific">Lachancea fermentati</name>
    <name type="common">Zygosaccharomyces fermentati</name>
    <dbReference type="NCBI Taxonomy" id="4955"/>
    <lineage>
        <taxon>Eukaryota</taxon>
        <taxon>Fungi</taxon>
        <taxon>Dikarya</taxon>
        <taxon>Ascomycota</taxon>
        <taxon>Saccharomycotina</taxon>
        <taxon>Saccharomycetes</taxon>
        <taxon>Saccharomycetales</taxon>
        <taxon>Saccharomycetaceae</taxon>
        <taxon>Lachancea</taxon>
    </lineage>
</organism>
<evidence type="ECO:0000313" key="3">
    <source>
        <dbReference type="Proteomes" id="UP000190831"/>
    </source>
</evidence>
<dbReference type="Proteomes" id="UP000190831">
    <property type="component" value="Chromosome H"/>
</dbReference>